<keyword evidence="3" id="KW-1185">Reference proteome</keyword>
<proteinExistence type="predicted"/>
<evidence type="ECO:0000256" key="1">
    <source>
        <dbReference type="SAM" id="SignalP"/>
    </source>
</evidence>
<comment type="caution">
    <text evidence="2">The sequence shown here is derived from an EMBL/GenBank/DDBJ whole genome shotgun (WGS) entry which is preliminary data.</text>
</comment>
<dbReference type="RefSeq" id="WP_028481007.1">
    <property type="nucleotide sequence ID" value="NZ_LVVZ01000019.1"/>
</dbReference>
<feature type="chain" id="PRO_5010555947" evidence="1">
    <location>
        <begin position="37"/>
        <end position="99"/>
    </location>
</feature>
<keyword evidence="1" id="KW-0732">Signal</keyword>
<protein>
    <submittedName>
        <fullName evidence="2">Uncharacterized protein</fullName>
    </submittedName>
</protein>
<organism evidence="2 3">
    <name type="scientific">Pseudovibrio exalbescens</name>
    <dbReference type="NCBI Taxonomy" id="197461"/>
    <lineage>
        <taxon>Bacteria</taxon>
        <taxon>Pseudomonadati</taxon>
        <taxon>Pseudomonadota</taxon>
        <taxon>Alphaproteobacteria</taxon>
        <taxon>Hyphomicrobiales</taxon>
        <taxon>Stappiaceae</taxon>
        <taxon>Pseudovibrio</taxon>
    </lineage>
</organism>
<feature type="signal peptide" evidence="1">
    <location>
        <begin position="1"/>
        <end position="36"/>
    </location>
</feature>
<dbReference type="AlphaFoldDB" id="A0A1U7JFD6"/>
<evidence type="ECO:0000313" key="2">
    <source>
        <dbReference type="EMBL" id="OKL43449.1"/>
    </source>
</evidence>
<sequence>MITERSHPPSLRHCRAFNRAVCATGAALSFAASAQAADLSLPSKAPLSAQPTVAPVVALATKQDRATAPLDTNTRDSYVVELRDEERRLSILIQHQRQT</sequence>
<dbReference type="Proteomes" id="UP000185783">
    <property type="component" value="Unassembled WGS sequence"/>
</dbReference>
<evidence type="ECO:0000313" key="3">
    <source>
        <dbReference type="Proteomes" id="UP000185783"/>
    </source>
</evidence>
<gene>
    <name evidence="2" type="ORF">A3843_12410</name>
</gene>
<accession>A0A1U7JFD6</accession>
<reference evidence="2 3" key="1">
    <citation type="submission" date="2016-03" db="EMBL/GenBank/DDBJ databases">
        <title>Genome sequence of Nesiotobacter sp. nov., a moderately halophilic alphaproteobacterium isolated from the Yellow Sea, China.</title>
        <authorList>
            <person name="Zhang G."/>
            <person name="Zhang R."/>
        </authorList>
    </citation>
    <scope>NUCLEOTIDE SEQUENCE [LARGE SCALE GENOMIC DNA]</scope>
    <source>
        <strain evidence="2 3">WB1-6</strain>
    </source>
</reference>
<dbReference type="EMBL" id="LVVZ01000019">
    <property type="protein sequence ID" value="OKL43449.1"/>
    <property type="molecule type" value="Genomic_DNA"/>
</dbReference>
<name>A0A1U7JFD6_9HYPH</name>